<dbReference type="eggNOG" id="KOG0509">
    <property type="taxonomic scope" value="Eukaryota"/>
</dbReference>
<keyword evidence="3" id="KW-0812">Transmembrane</keyword>
<keyword evidence="12" id="KW-1185">Reference proteome</keyword>
<evidence type="ECO:0000256" key="6">
    <source>
        <dbReference type="ARBA" id="ARBA00023315"/>
    </source>
</evidence>
<reference evidence="12" key="2">
    <citation type="submission" date="2012-11" db="EMBL/GenBank/DDBJ databases">
        <authorList>
            <person name="Kuo A."/>
            <person name="Curtis B.A."/>
            <person name="Tanifuji G."/>
            <person name="Burki F."/>
            <person name="Gruber A."/>
            <person name="Irimia M."/>
            <person name="Maruyama S."/>
            <person name="Arias M.C."/>
            <person name="Ball S.G."/>
            <person name="Gile G.H."/>
            <person name="Hirakawa Y."/>
            <person name="Hopkins J.F."/>
            <person name="Rensing S.A."/>
            <person name="Schmutz J."/>
            <person name="Symeonidi A."/>
            <person name="Elias M."/>
            <person name="Eveleigh R.J."/>
            <person name="Herman E.K."/>
            <person name="Klute M.J."/>
            <person name="Nakayama T."/>
            <person name="Obornik M."/>
            <person name="Reyes-Prieto A."/>
            <person name="Armbrust E.V."/>
            <person name="Aves S.J."/>
            <person name="Beiko R.G."/>
            <person name="Coutinho P."/>
            <person name="Dacks J.B."/>
            <person name="Durnford D.G."/>
            <person name="Fast N.M."/>
            <person name="Green B.R."/>
            <person name="Grisdale C."/>
            <person name="Hempe F."/>
            <person name="Henrissat B."/>
            <person name="Hoppner M.P."/>
            <person name="Ishida K.-I."/>
            <person name="Kim E."/>
            <person name="Koreny L."/>
            <person name="Kroth P.G."/>
            <person name="Liu Y."/>
            <person name="Malik S.-B."/>
            <person name="Maier U.G."/>
            <person name="McRose D."/>
            <person name="Mock T."/>
            <person name="Neilson J.A."/>
            <person name="Onodera N.T."/>
            <person name="Poole A.M."/>
            <person name="Pritham E.J."/>
            <person name="Richards T.A."/>
            <person name="Rocap G."/>
            <person name="Roy S.W."/>
            <person name="Sarai C."/>
            <person name="Schaack S."/>
            <person name="Shirato S."/>
            <person name="Slamovits C.H."/>
            <person name="Spencer D.F."/>
            <person name="Suzuki S."/>
            <person name="Worden A.Z."/>
            <person name="Zauner S."/>
            <person name="Barry K."/>
            <person name="Bell C."/>
            <person name="Bharti A.K."/>
            <person name="Crow J.A."/>
            <person name="Grimwood J."/>
            <person name="Kramer R."/>
            <person name="Lindquist E."/>
            <person name="Lucas S."/>
            <person name="Salamov A."/>
            <person name="McFadden G.I."/>
            <person name="Lane C.E."/>
            <person name="Keeling P.J."/>
            <person name="Gray M.W."/>
            <person name="Grigoriev I.V."/>
            <person name="Archibald J.M."/>
        </authorList>
    </citation>
    <scope>NUCLEOTIDE SEQUENCE</scope>
    <source>
        <strain evidence="12">CCMP2712</strain>
    </source>
</reference>
<comment type="similarity">
    <text evidence="7">Belongs to the DHHC palmitoyltransferase family.</text>
</comment>
<keyword evidence="2 7" id="KW-0808">Transferase</keyword>
<evidence type="ECO:0000256" key="5">
    <source>
        <dbReference type="ARBA" id="ARBA00023136"/>
    </source>
</evidence>
<comment type="subcellular location">
    <subcellularLocation>
        <location evidence="1">Membrane</location>
        <topology evidence="1">Multi-pass membrane protein</topology>
    </subcellularLocation>
</comment>
<organism evidence="10">
    <name type="scientific">Guillardia theta (strain CCMP2712)</name>
    <name type="common">Cryptophyte</name>
    <dbReference type="NCBI Taxonomy" id="905079"/>
    <lineage>
        <taxon>Eukaryota</taxon>
        <taxon>Cryptophyceae</taxon>
        <taxon>Pyrenomonadales</taxon>
        <taxon>Geminigeraceae</taxon>
        <taxon>Guillardia</taxon>
    </lineage>
</organism>
<comment type="domain">
    <text evidence="7">The DHHC domain is required for palmitoyltransferase activity.</text>
</comment>
<dbReference type="EnsemblProtists" id="EKX40826">
    <property type="protein sequence ID" value="EKX40826"/>
    <property type="gene ID" value="GUITHDRAFT_75233"/>
</dbReference>
<name>L1IX88_GUITC</name>
<feature type="compositionally biased region" description="Pro residues" evidence="8">
    <location>
        <begin position="48"/>
        <end position="65"/>
    </location>
</feature>
<dbReference type="Pfam" id="PF01529">
    <property type="entry name" value="DHHC"/>
    <property type="match status" value="1"/>
</dbReference>
<evidence type="ECO:0000256" key="2">
    <source>
        <dbReference type="ARBA" id="ARBA00022679"/>
    </source>
</evidence>
<protein>
    <recommendedName>
        <fullName evidence="7">Palmitoyltransferase</fullName>
        <ecNumber evidence="7">2.3.1.225</ecNumber>
    </recommendedName>
</protein>
<evidence type="ECO:0000313" key="11">
    <source>
        <dbReference type="EnsemblProtists" id="EKX40826"/>
    </source>
</evidence>
<dbReference type="GO" id="GO:0019706">
    <property type="term" value="F:protein-cysteine S-palmitoyltransferase activity"/>
    <property type="evidence" value="ECO:0007669"/>
    <property type="project" value="UniProtKB-EC"/>
</dbReference>
<reference evidence="10 12" key="1">
    <citation type="journal article" date="2012" name="Nature">
        <title>Algal genomes reveal evolutionary mosaicism and the fate of nucleomorphs.</title>
        <authorList>
            <consortium name="DOE Joint Genome Institute"/>
            <person name="Curtis B.A."/>
            <person name="Tanifuji G."/>
            <person name="Burki F."/>
            <person name="Gruber A."/>
            <person name="Irimia M."/>
            <person name="Maruyama S."/>
            <person name="Arias M.C."/>
            <person name="Ball S.G."/>
            <person name="Gile G.H."/>
            <person name="Hirakawa Y."/>
            <person name="Hopkins J.F."/>
            <person name="Kuo A."/>
            <person name="Rensing S.A."/>
            <person name="Schmutz J."/>
            <person name="Symeonidi A."/>
            <person name="Elias M."/>
            <person name="Eveleigh R.J."/>
            <person name="Herman E.K."/>
            <person name="Klute M.J."/>
            <person name="Nakayama T."/>
            <person name="Obornik M."/>
            <person name="Reyes-Prieto A."/>
            <person name="Armbrust E.V."/>
            <person name="Aves S.J."/>
            <person name="Beiko R.G."/>
            <person name="Coutinho P."/>
            <person name="Dacks J.B."/>
            <person name="Durnford D.G."/>
            <person name="Fast N.M."/>
            <person name="Green B.R."/>
            <person name="Grisdale C.J."/>
            <person name="Hempel F."/>
            <person name="Henrissat B."/>
            <person name="Hoppner M.P."/>
            <person name="Ishida K."/>
            <person name="Kim E."/>
            <person name="Koreny L."/>
            <person name="Kroth P.G."/>
            <person name="Liu Y."/>
            <person name="Malik S.B."/>
            <person name="Maier U.G."/>
            <person name="McRose D."/>
            <person name="Mock T."/>
            <person name="Neilson J.A."/>
            <person name="Onodera N.T."/>
            <person name="Poole A.M."/>
            <person name="Pritham E.J."/>
            <person name="Richards T.A."/>
            <person name="Rocap G."/>
            <person name="Roy S.W."/>
            <person name="Sarai C."/>
            <person name="Schaack S."/>
            <person name="Shirato S."/>
            <person name="Slamovits C.H."/>
            <person name="Spencer D.F."/>
            <person name="Suzuki S."/>
            <person name="Worden A.Z."/>
            <person name="Zauner S."/>
            <person name="Barry K."/>
            <person name="Bell C."/>
            <person name="Bharti A.K."/>
            <person name="Crow J.A."/>
            <person name="Grimwood J."/>
            <person name="Kramer R."/>
            <person name="Lindquist E."/>
            <person name="Lucas S."/>
            <person name="Salamov A."/>
            <person name="McFadden G.I."/>
            <person name="Lane C.E."/>
            <person name="Keeling P.J."/>
            <person name="Gray M.W."/>
            <person name="Grigoriev I.V."/>
            <person name="Archibald J.M."/>
        </authorList>
    </citation>
    <scope>NUCLEOTIDE SEQUENCE</scope>
    <source>
        <strain evidence="10 12">CCMP2712</strain>
    </source>
</reference>
<feature type="non-terminal residue" evidence="10">
    <location>
        <position position="1"/>
    </location>
</feature>
<evidence type="ECO:0000313" key="10">
    <source>
        <dbReference type="EMBL" id="EKX40826.1"/>
    </source>
</evidence>
<evidence type="ECO:0000256" key="8">
    <source>
        <dbReference type="SAM" id="MobiDB-lite"/>
    </source>
</evidence>
<evidence type="ECO:0000256" key="1">
    <source>
        <dbReference type="ARBA" id="ARBA00004141"/>
    </source>
</evidence>
<dbReference type="PaxDb" id="55529-EKX40826"/>
<keyword evidence="6 7" id="KW-0012">Acyltransferase</keyword>
<feature type="region of interest" description="Disordered" evidence="8">
    <location>
        <begin position="40"/>
        <end position="65"/>
    </location>
</feature>
<evidence type="ECO:0000259" key="9">
    <source>
        <dbReference type="Pfam" id="PF01529"/>
    </source>
</evidence>
<dbReference type="PANTHER" id="PTHR22883">
    <property type="entry name" value="ZINC FINGER DHHC DOMAIN CONTAINING PROTEIN"/>
    <property type="match status" value="1"/>
</dbReference>
<dbReference type="PROSITE" id="PS50216">
    <property type="entry name" value="DHHC"/>
    <property type="match status" value="1"/>
</dbReference>
<dbReference type="GO" id="GO:0016020">
    <property type="term" value="C:membrane"/>
    <property type="evidence" value="ECO:0007669"/>
    <property type="project" value="UniProtKB-SubCell"/>
</dbReference>
<evidence type="ECO:0000313" key="12">
    <source>
        <dbReference type="Proteomes" id="UP000011087"/>
    </source>
</evidence>
<gene>
    <name evidence="10" type="ORF">GUITHDRAFT_75233</name>
</gene>
<dbReference type="KEGG" id="gtt:GUITHDRAFT_75233"/>
<dbReference type="RefSeq" id="XP_005827806.1">
    <property type="nucleotide sequence ID" value="XM_005827749.1"/>
</dbReference>
<dbReference type="InterPro" id="IPR001594">
    <property type="entry name" value="Palmitoyltrfase_DHHC"/>
</dbReference>
<dbReference type="AlphaFoldDB" id="L1IX88"/>
<comment type="catalytic activity">
    <reaction evidence="7">
        <text>L-cysteinyl-[protein] + hexadecanoyl-CoA = S-hexadecanoyl-L-cysteinyl-[protein] + CoA</text>
        <dbReference type="Rhea" id="RHEA:36683"/>
        <dbReference type="Rhea" id="RHEA-COMP:10131"/>
        <dbReference type="Rhea" id="RHEA-COMP:11032"/>
        <dbReference type="ChEBI" id="CHEBI:29950"/>
        <dbReference type="ChEBI" id="CHEBI:57287"/>
        <dbReference type="ChEBI" id="CHEBI:57379"/>
        <dbReference type="ChEBI" id="CHEBI:74151"/>
        <dbReference type="EC" id="2.3.1.225"/>
    </reaction>
</comment>
<dbReference type="HOGENOM" id="CLU_2856825_0_0_1"/>
<dbReference type="STRING" id="905079.L1IX88"/>
<dbReference type="GO" id="GO:0005794">
    <property type="term" value="C:Golgi apparatus"/>
    <property type="evidence" value="ECO:0007669"/>
    <property type="project" value="TreeGrafter"/>
</dbReference>
<accession>L1IX88</accession>
<keyword evidence="4" id="KW-1133">Transmembrane helix</keyword>
<dbReference type="GO" id="GO:0005783">
    <property type="term" value="C:endoplasmic reticulum"/>
    <property type="evidence" value="ECO:0007669"/>
    <property type="project" value="TreeGrafter"/>
</dbReference>
<dbReference type="EC" id="2.3.1.225" evidence="7"/>
<proteinExistence type="inferred from homology"/>
<reference evidence="11" key="3">
    <citation type="submission" date="2015-06" db="UniProtKB">
        <authorList>
            <consortium name="EnsemblProtists"/>
        </authorList>
    </citation>
    <scope>IDENTIFICATION</scope>
</reference>
<evidence type="ECO:0000256" key="4">
    <source>
        <dbReference type="ARBA" id="ARBA00022989"/>
    </source>
</evidence>
<dbReference type="GeneID" id="17297465"/>
<feature type="domain" description="Palmitoyltransferase DHHC" evidence="9">
    <location>
        <begin position="1"/>
        <end position="40"/>
    </location>
</feature>
<dbReference type="EMBL" id="JH993028">
    <property type="protein sequence ID" value="EKX40826.1"/>
    <property type="molecule type" value="Genomic_DNA"/>
</dbReference>
<evidence type="ECO:0000256" key="3">
    <source>
        <dbReference type="ARBA" id="ARBA00022692"/>
    </source>
</evidence>
<evidence type="ECO:0000256" key="7">
    <source>
        <dbReference type="RuleBase" id="RU079119"/>
    </source>
</evidence>
<dbReference type="Proteomes" id="UP000011087">
    <property type="component" value="Unassembled WGS sequence"/>
</dbReference>
<sequence>RYCSTCNVARPLRSKHCSNMCKRCVPRMDHHCPWLNQCVSLSSSPSSASPPPHPPRPRCPFPSST</sequence>
<dbReference type="OrthoDB" id="331948at2759"/>
<keyword evidence="5" id="KW-0472">Membrane</keyword>
<dbReference type="InterPro" id="IPR039859">
    <property type="entry name" value="PFA4/ZDH16/20/ERF2-like"/>
</dbReference>
<dbReference type="GO" id="GO:0006612">
    <property type="term" value="P:protein targeting to membrane"/>
    <property type="evidence" value="ECO:0007669"/>
    <property type="project" value="TreeGrafter"/>
</dbReference>